<name>A0ABQ5FMK5_9ASTR</name>
<organism evidence="2 3">
    <name type="scientific">Tanacetum coccineum</name>
    <dbReference type="NCBI Taxonomy" id="301880"/>
    <lineage>
        <taxon>Eukaryota</taxon>
        <taxon>Viridiplantae</taxon>
        <taxon>Streptophyta</taxon>
        <taxon>Embryophyta</taxon>
        <taxon>Tracheophyta</taxon>
        <taxon>Spermatophyta</taxon>
        <taxon>Magnoliopsida</taxon>
        <taxon>eudicotyledons</taxon>
        <taxon>Gunneridae</taxon>
        <taxon>Pentapetalae</taxon>
        <taxon>asterids</taxon>
        <taxon>campanulids</taxon>
        <taxon>Asterales</taxon>
        <taxon>Asteraceae</taxon>
        <taxon>Asteroideae</taxon>
        <taxon>Anthemideae</taxon>
        <taxon>Anthemidinae</taxon>
        <taxon>Tanacetum</taxon>
    </lineage>
</organism>
<proteinExistence type="predicted"/>
<dbReference type="EMBL" id="BQNB010017557">
    <property type="protein sequence ID" value="GJT64586.1"/>
    <property type="molecule type" value="Genomic_DNA"/>
</dbReference>
<gene>
    <name evidence="2" type="ORF">Tco_1016066</name>
</gene>
<feature type="compositionally biased region" description="Acidic residues" evidence="1">
    <location>
        <begin position="258"/>
        <end position="276"/>
    </location>
</feature>
<evidence type="ECO:0000313" key="2">
    <source>
        <dbReference type="EMBL" id="GJT64586.1"/>
    </source>
</evidence>
<accession>A0ABQ5FMK5</accession>
<keyword evidence="3" id="KW-1185">Reference proteome</keyword>
<feature type="region of interest" description="Disordered" evidence="1">
    <location>
        <begin position="204"/>
        <end position="323"/>
    </location>
</feature>
<reference evidence="2" key="2">
    <citation type="submission" date="2022-01" db="EMBL/GenBank/DDBJ databases">
        <authorList>
            <person name="Yamashiro T."/>
            <person name="Shiraishi A."/>
            <person name="Satake H."/>
            <person name="Nakayama K."/>
        </authorList>
    </citation>
    <scope>NUCLEOTIDE SEQUENCE</scope>
</reference>
<feature type="compositionally biased region" description="Basic and acidic residues" evidence="1">
    <location>
        <begin position="277"/>
        <end position="296"/>
    </location>
</feature>
<evidence type="ECO:0000256" key="1">
    <source>
        <dbReference type="SAM" id="MobiDB-lite"/>
    </source>
</evidence>
<feature type="non-terminal residue" evidence="2">
    <location>
        <position position="443"/>
    </location>
</feature>
<protein>
    <submittedName>
        <fullName evidence="2">Uncharacterized protein</fullName>
    </submittedName>
</protein>
<comment type="caution">
    <text evidence="2">The sequence shown here is derived from an EMBL/GenBank/DDBJ whole genome shotgun (WGS) entry which is preliminary data.</text>
</comment>
<reference evidence="2" key="1">
    <citation type="journal article" date="2022" name="Int. J. Mol. Sci.">
        <title>Draft Genome of Tanacetum Coccineum: Genomic Comparison of Closely Related Tanacetum-Family Plants.</title>
        <authorList>
            <person name="Yamashiro T."/>
            <person name="Shiraishi A."/>
            <person name="Nakayama K."/>
            <person name="Satake H."/>
        </authorList>
    </citation>
    <scope>NUCLEOTIDE SEQUENCE</scope>
</reference>
<dbReference type="Proteomes" id="UP001151760">
    <property type="component" value="Unassembled WGS sequence"/>
</dbReference>
<sequence length="443" mass="49861">MRIIPSMTQKEPTYQVVLDALALSPLYPTFLITTEVPKIYMQQFWSTITKIKDSSLLPNQEFVEPPFSDEEIVSFIKELGYKGDIESVNEVYTDHMHQPWKNFSVVINRCRSGKTAGLDKTRLSRAQILWGMFYNKNVDFNSLAYKTYLAFATGATTLKKARKWKKPASPSKKKTPVIIKEHAKKLAAIKYCFTLGSQMKKAIKRSQHETHLHQAGGSGDGAGLEPEVPDEQKGKSINTYKGTGLKPGVPDVSKADSSESEYESWGVSDDDDDVQQGDDKRTESDDDKSVDLNKTDNEEETQEDEFVHTPEIYVPTDDETNDVDDEEYRKINEEMYDDVNVELKDTELADEGKDDEEMTDAEKVNAEHEEVIQEEASTKVQNEAQVTTTAAPAQVASWSRSVSSNYGSIFLNLDNISSVETEIISMLDVQVQHENPNIHSSSL</sequence>
<evidence type="ECO:0000313" key="3">
    <source>
        <dbReference type="Proteomes" id="UP001151760"/>
    </source>
</evidence>